<comment type="caution">
    <text evidence="2">The sequence shown here is derived from an EMBL/GenBank/DDBJ whole genome shotgun (WGS) entry which is preliminary data.</text>
</comment>
<feature type="compositionally biased region" description="Basic and acidic residues" evidence="1">
    <location>
        <begin position="316"/>
        <end position="333"/>
    </location>
</feature>
<dbReference type="Proteomes" id="UP001500668">
    <property type="component" value="Unassembled WGS sequence"/>
</dbReference>
<feature type="compositionally biased region" description="Basic and acidic residues" evidence="1">
    <location>
        <begin position="214"/>
        <end position="308"/>
    </location>
</feature>
<dbReference type="RefSeq" id="WP_344071776.1">
    <property type="nucleotide sequence ID" value="NZ_BAAACA010000009.1"/>
</dbReference>
<sequence length="333" mass="37052">MQRKGGRGGAGQDVDTVLDQLYVTPPPEFVARREELAATAKTAGDTEAARRIRAARRPTLAAWAANLLRHTHPEESERFLELGQALREAYQALDADGIKELNEQRRSVVSALSGQAAELAEDAGHRLSDAARQDVETTLRAVLADQEAADAWATGHLASALTPPSTFPGPTDASRAPTRRTSATPPPKNPSKTPSKIPFETPPKPSPKTPPKSPPRDELADRRRKREREAERLAQAKRDEAERAADAAQRQLREKRAEHAESDERRRRARDRHDQVHREVSTLEQQLRRARDELERAEHEHRQAEEQHQAAARALTEAERAAREADAAARRPT</sequence>
<reference evidence="3" key="1">
    <citation type="journal article" date="2019" name="Int. J. Syst. Evol. Microbiol.">
        <title>The Global Catalogue of Microorganisms (GCM) 10K type strain sequencing project: providing services to taxonomists for standard genome sequencing and annotation.</title>
        <authorList>
            <consortium name="The Broad Institute Genomics Platform"/>
            <consortium name="The Broad Institute Genome Sequencing Center for Infectious Disease"/>
            <person name="Wu L."/>
            <person name="Ma J."/>
        </authorList>
    </citation>
    <scope>NUCLEOTIDE SEQUENCE [LARGE SCALE GENOMIC DNA]</scope>
    <source>
        <strain evidence="3">JCM 5067</strain>
    </source>
</reference>
<keyword evidence="3" id="KW-1185">Reference proteome</keyword>
<gene>
    <name evidence="2" type="ORF">GCM10010394_16630</name>
</gene>
<feature type="compositionally biased region" description="Pro residues" evidence="1">
    <location>
        <begin position="200"/>
        <end position="213"/>
    </location>
</feature>
<dbReference type="EMBL" id="BAAACA010000009">
    <property type="protein sequence ID" value="GAA0588114.1"/>
    <property type="molecule type" value="Genomic_DNA"/>
</dbReference>
<evidence type="ECO:0000313" key="2">
    <source>
        <dbReference type="EMBL" id="GAA0588114.1"/>
    </source>
</evidence>
<feature type="region of interest" description="Disordered" evidence="1">
    <location>
        <begin position="159"/>
        <end position="333"/>
    </location>
</feature>
<feature type="compositionally biased region" description="Low complexity" evidence="1">
    <location>
        <begin position="173"/>
        <end position="183"/>
    </location>
</feature>
<protein>
    <submittedName>
        <fullName evidence="2">Uncharacterized protein</fullName>
    </submittedName>
</protein>
<evidence type="ECO:0000313" key="3">
    <source>
        <dbReference type="Proteomes" id="UP001500668"/>
    </source>
</evidence>
<proteinExistence type="predicted"/>
<evidence type="ECO:0000256" key="1">
    <source>
        <dbReference type="SAM" id="MobiDB-lite"/>
    </source>
</evidence>
<name>A0ABP3QFX2_9ACTN</name>
<accession>A0ABP3QFX2</accession>
<organism evidence="2 3">
    <name type="scientific">Streptomyces crystallinus</name>
    <dbReference type="NCBI Taxonomy" id="68191"/>
    <lineage>
        <taxon>Bacteria</taxon>
        <taxon>Bacillati</taxon>
        <taxon>Actinomycetota</taxon>
        <taxon>Actinomycetes</taxon>
        <taxon>Kitasatosporales</taxon>
        <taxon>Streptomycetaceae</taxon>
        <taxon>Streptomyces</taxon>
    </lineage>
</organism>